<dbReference type="NCBIfam" id="TIGR01543">
    <property type="entry name" value="proheadase_HK97"/>
    <property type="match status" value="1"/>
</dbReference>
<evidence type="ECO:0000256" key="2">
    <source>
        <dbReference type="ARBA" id="ARBA00022670"/>
    </source>
</evidence>
<evidence type="ECO:0000259" key="5">
    <source>
        <dbReference type="Pfam" id="PF04586"/>
    </source>
</evidence>
<evidence type="ECO:0000256" key="1">
    <source>
        <dbReference type="ARBA" id="ARBA00022612"/>
    </source>
</evidence>
<feature type="region of interest" description="Disordered" evidence="4">
    <location>
        <begin position="204"/>
        <end position="249"/>
    </location>
</feature>
<gene>
    <name evidence="7" type="ORF">GBI83_08640</name>
    <name evidence="6" type="ORF">GBI87_08740</name>
</gene>
<dbReference type="Proteomes" id="UP000467387">
    <property type="component" value="Unassembled WGS sequence"/>
</dbReference>
<reference evidence="8 9" key="1">
    <citation type="journal article" date="2019" name="Nat. Med.">
        <title>A library of human gut bacterial isolates paired with longitudinal multiomics data enables mechanistic microbiome research.</title>
        <authorList>
            <person name="Poyet M."/>
            <person name="Groussin M."/>
            <person name="Gibbons S.M."/>
            <person name="Avila-Pacheco J."/>
            <person name="Jiang X."/>
            <person name="Kearney S.M."/>
            <person name="Perrotta A.R."/>
            <person name="Berdy B."/>
            <person name="Zhao S."/>
            <person name="Lieberman T.D."/>
            <person name="Swanson P.K."/>
            <person name="Smith M."/>
            <person name="Roesemann S."/>
            <person name="Alexander J.E."/>
            <person name="Rich S.A."/>
            <person name="Livny J."/>
            <person name="Vlamakis H."/>
            <person name="Clish C."/>
            <person name="Bullock K."/>
            <person name="Deik A."/>
            <person name="Scott J."/>
            <person name="Pierce K.A."/>
            <person name="Xavier R.J."/>
            <person name="Alm E.J."/>
        </authorList>
    </citation>
    <scope>NUCLEOTIDE SEQUENCE [LARGE SCALE GENOMIC DNA]</scope>
    <source>
        <strain evidence="7 8">BIOML-A201</strain>
        <strain evidence="6 9">BIOML-A210</strain>
    </source>
</reference>
<feature type="domain" description="Prohead serine protease" evidence="5">
    <location>
        <begin position="18"/>
        <end position="168"/>
    </location>
</feature>
<dbReference type="Pfam" id="PF04586">
    <property type="entry name" value="Peptidase_S78"/>
    <property type="match status" value="1"/>
</dbReference>
<proteinExistence type="predicted"/>
<dbReference type="GO" id="GO:0008233">
    <property type="term" value="F:peptidase activity"/>
    <property type="evidence" value="ECO:0007669"/>
    <property type="project" value="UniProtKB-KW"/>
</dbReference>
<evidence type="ECO:0000313" key="6">
    <source>
        <dbReference type="EMBL" id="KAB7056536.1"/>
    </source>
</evidence>
<accession>A0A1V8REG3</accession>
<feature type="compositionally biased region" description="Polar residues" evidence="4">
    <location>
        <begin position="207"/>
        <end position="219"/>
    </location>
</feature>
<evidence type="ECO:0000256" key="3">
    <source>
        <dbReference type="ARBA" id="ARBA00022801"/>
    </source>
</evidence>
<keyword evidence="3" id="KW-0378">Hydrolase</keyword>
<evidence type="ECO:0000313" key="8">
    <source>
        <dbReference type="Proteomes" id="UP000432196"/>
    </source>
</evidence>
<sequence>MRTKQLDCRFKTNNETDDLQEGEFIAYPSTFTRQPDCYGDVVAPGAFLDSITHWKESGNTMPVLYGHRMDDPDYNIGGVTDMGEDDHGWWIRGSFDMDSPKAAQTYRLVKAKRISQLSFAFDVDDEGTVTLDDGTKANELRKLTVYEASFVPIGANQDTSVVAIKSISEQFTKAGRMISAANVDMLTSISEQLAQASKQMKDFLASATASQEQENTQSDGAKASEPDKAKNEEPQGAKSEEPNRKAEAEALDLAIRIALKGQKGE</sequence>
<dbReference type="GO" id="GO:0006508">
    <property type="term" value="P:proteolysis"/>
    <property type="evidence" value="ECO:0007669"/>
    <property type="project" value="UniProtKB-KW"/>
</dbReference>
<protein>
    <submittedName>
        <fullName evidence="7">HK97 family phage prohead protease</fullName>
    </submittedName>
</protein>
<dbReference type="InterPro" id="IPR054613">
    <property type="entry name" value="Peptidase_S78_dom"/>
</dbReference>
<dbReference type="AlphaFoldDB" id="A0A1V8REG3"/>
<keyword evidence="2 7" id="KW-0645">Protease</keyword>
<dbReference type="Proteomes" id="UP000432196">
    <property type="component" value="Unassembled WGS sequence"/>
</dbReference>
<keyword evidence="1" id="KW-1188">Viral release from host cell</keyword>
<organism evidence="7 8">
    <name type="scientific">Bifidobacterium longum</name>
    <dbReference type="NCBI Taxonomy" id="216816"/>
    <lineage>
        <taxon>Bacteria</taxon>
        <taxon>Bacillati</taxon>
        <taxon>Actinomycetota</taxon>
        <taxon>Actinomycetes</taxon>
        <taxon>Bifidobacteriales</taxon>
        <taxon>Bifidobacteriaceae</taxon>
        <taxon>Bifidobacterium</taxon>
    </lineage>
</organism>
<dbReference type="RefSeq" id="WP_080826431.1">
    <property type="nucleotide sequence ID" value="NZ_CP043002.1"/>
</dbReference>
<comment type="caution">
    <text evidence="7">The sequence shown here is derived from an EMBL/GenBank/DDBJ whole genome shotgun (WGS) entry which is preliminary data.</text>
</comment>
<dbReference type="EMBL" id="WDWU01000012">
    <property type="protein sequence ID" value="KAB7056536.1"/>
    <property type="molecule type" value="Genomic_DNA"/>
</dbReference>
<evidence type="ECO:0000313" key="9">
    <source>
        <dbReference type="Proteomes" id="UP000467387"/>
    </source>
</evidence>
<evidence type="ECO:0000313" key="7">
    <source>
        <dbReference type="EMBL" id="KAB7071895.1"/>
    </source>
</evidence>
<feature type="compositionally biased region" description="Basic and acidic residues" evidence="4">
    <location>
        <begin position="222"/>
        <end position="248"/>
    </location>
</feature>
<dbReference type="InterPro" id="IPR006433">
    <property type="entry name" value="Prohead_protease"/>
</dbReference>
<evidence type="ECO:0000256" key="4">
    <source>
        <dbReference type="SAM" id="MobiDB-lite"/>
    </source>
</evidence>
<name>A0A1V8REG3_BIFLN</name>
<dbReference type="EMBL" id="WDWL01000011">
    <property type="protein sequence ID" value="KAB7071895.1"/>
    <property type="molecule type" value="Genomic_DNA"/>
</dbReference>